<reference evidence="2 3" key="1">
    <citation type="journal article" date="2024" name="bioRxiv">
        <title>A reference genome for Trichogramma kaykai: A tiny desert-dwelling parasitoid wasp with competing sex-ratio distorters.</title>
        <authorList>
            <person name="Culotta J."/>
            <person name="Lindsey A.R."/>
        </authorList>
    </citation>
    <scope>NUCLEOTIDE SEQUENCE [LARGE SCALE GENOMIC DNA]</scope>
    <source>
        <strain evidence="2 3">KSX58</strain>
    </source>
</reference>
<evidence type="ECO:0000313" key="3">
    <source>
        <dbReference type="Proteomes" id="UP001627154"/>
    </source>
</evidence>
<accession>A0ABD2WNN3</accession>
<protein>
    <submittedName>
        <fullName evidence="2">Uncharacterized protein</fullName>
    </submittedName>
</protein>
<feature type="region of interest" description="Disordered" evidence="1">
    <location>
        <begin position="238"/>
        <end position="263"/>
    </location>
</feature>
<dbReference type="PANTHER" id="PTHR10773">
    <property type="entry name" value="DNA-DIRECTED RNA POLYMERASES I, II, AND III SUBUNIT RPABC2"/>
    <property type="match status" value="1"/>
</dbReference>
<dbReference type="InterPro" id="IPR036397">
    <property type="entry name" value="RNaseH_sf"/>
</dbReference>
<feature type="region of interest" description="Disordered" evidence="1">
    <location>
        <begin position="354"/>
        <end position="382"/>
    </location>
</feature>
<name>A0ABD2WNN3_9HYME</name>
<gene>
    <name evidence="2" type="ORF">TKK_011603</name>
</gene>
<dbReference type="PANTHER" id="PTHR10773:SF19">
    <property type="match status" value="1"/>
</dbReference>
<proteinExistence type="predicted"/>
<evidence type="ECO:0000313" key="2">
    <source>
        <dbReference type="EMBL" id="KAL3394618.1"/>
    </source>
</evidence>
<evidence type="ECO:0000256" key="1">
    <source>
        <dbReference type="SAM" id="MobiDB-lite"/>
    </source>
</evidence>
<organism evidence="2 3">
    <name type="scientific">Trichogramma kaykai</name>
    <dbReference type="NCBI Taxonomy" id="54128"/>
    <lineage>
        <taxon>Eukaryota</taxon>
        <taxon>Metazoa</taxon>
        <taxon>Ecdysozoa</taxon>
        <taxon>Arthropoda</taxon>
        <taxon>Hexapoda</taxon>
        <taxon>Insecta</taxon>
        <taxon>Pterygota</taxon>
        <taxon>Neoptera</taxon>
        <taxon>Endopterygota</taxon>
        <taxon>Hymenoptera</taxon>
        <taxon>Apocrita</taxon>
        <taxon>Proctotrupomorpha</taxon>
        <taxon>Chalcidoidea</taxon>
        <taxon>Trichogrammatidae</taxon>
        <taxon>Trichogramma</taxon>
    </lineage>
</organism>
<dbReference type="EMBL" id="JBJJXI010000092">
    <property type="protein sequence ID" value="KAL3394618.1"/>
    <property type="molecule type" value="Genomic_DNA"/>
</dbReference>
<keyword evidence="3" id="KW-1185">Reference proteome</keyword>
<comment type="caution">
    <text evidence="2">The sequence shown here is derived from an EMBL/GenBank/DDBJ whole genome shotgun (WGS) entry which is preliminary data.</text>
</comment>
<dbReference type="Proteomes" id="UP001627154">
    <property type="component" value="Unassembled WGS sequence"/>
</dbReference>
<dbReference type="AlphaFoldDB" id="A0ABD2WNN3"/>
<feature type="compositionally biased region" description="Basic and acidic residues" evidence="1">
    <location>
        <begin position="354"/>
        <end position="374"/>
    </location>
</feature>
<dbReference type="Gene3D" id="3.30.420.10">
    <property type="entry name" value="Ribonuclease H-like superfamily/Ribonuclease H"/>
    <property type="match status" value="1"/>
</dbReference>
<sequence length="785" mass="91304">MVDNRSNNGTQVQFTLDEIGNITLLATQFPFMSATKIRDELMLNCTPRTVRRAMNEYVDIYCFKSAVRNKLIQLHKNLRVEFAQRYLHLTKEEWRKTAFIDEKVFSTHKDGRVLVWRPKNTRYEENYILPRSWSGRVTKCFFGWVCGYTPGDFVPVDQKLNSEGYVDLLEDVFMPTINQVFGNQCAINVIEDNSAVDTAHIVGNCWRDQPRFNRLELPPWSPEINIIEVSDSQATGEYWRSGSQSTDEYNCQSGSQSTGEYWQSRSQTTGEYWQSRSQTTGEYWPTPNWTEKNLEGPINTLSSEFSNDDQASWQNCAFPEESQSSLTSRFGNLLPTDCQEESVSVNKSFLEKNLNEGRNLDQPKKRNRSKDPKVLTRKKPRMESNWIDNKAKKARAVGVEGIGRNGKIIQKREMGPGCKIDCRFECHTQITTEERKNAFALFWGQGDRAKQWRTINNWTNPNKKDKIDKSNGNDKTKSVGHYFTLPGKVEGSFVPVCRTMFLKTLDISNQMIRTADLKKKDENELFKSPSCRMGKHKNRPHKISNENLEEVRKHIKSFPPLDSHYCRATTTKQYLDENLSITKMYELYKTEMDRRGLSSVNEQIYRRIFTTEFNLDFYVPKKDKCEKCERFSKLPAAEQIDKQQEQALHLENKNIIKDLIESDRPTPLQDPFLCVANFDLQKTLNVPKADIGPLYYMTKLVIWNFTIFEMGHKIGHCNVWNETVGRKGANEIASFLWDFIRQKSQTGVRRFIFYSDNCSGQNRNKMVFSMYFKAALDFNVSIVHR</sequence>